<feature type="transmembrane region" description="Helical" evidence="8">
    <location>
        <begin position="195"/>
        <end position="218"/>
    </location>
</feature>
<dbReference type="RefSeq" id="WP_175227957.1">
    <property type="nucleotide sequence ID" value="NZ_CADIKH010000016.1"/>
</dbReference>
<dbReference type="GO" id="GO:0046872">
    <property type="term" value="F:metal ion binding"/>
    <property type="evidence" value="ECO:0007669"/>
    <property type="project" value="UniProtKB-KW"/>
</dbReference>
<dbReference type="InterPro" id="IPR000715">
    <property type="entry name" value="Glycosyl_transferase_4"/>
</dbReference>
<feature type="transmembrane region" description="Helical" evidence="8">
    <location>
        <begin position="264"/>
        <end position="292"/>
    </location>
</feature>
<keyword evidence="4 8" id="KW-0812">Transmembrane</keyword>
<evidence type="ECO:0000256" key="6">
    <source>
        <dbReference type="ARBA" id="ARBA00023136"/>
    </source>
</evidence>
<evidence type="ECO:0000256" key="3">
    <source>
        <dbReference type="ARBA" id="ARBA00022679"/>
    </source>
</evidence>
<gene>
    <name evidence="9" type="primary">wecA_1</name>
    <name evidence="9" type="ORF">LMG29542_03787</name>
</gene>
<keyword evidence="7" id="KW-0479">Metal-binding</keyword>
<dbReference type="GO" id="GO:0044038">
    <property type="term" value="P:cell wall macromolecule biosynthetic process"/>
    <property type="evidence" value="ECO:0007669"/>
    <property type="project" value="TreeGrafter"/>
</dbReference>
<sequence>MHTASPLALLAVAALAAVLCFGILAMLLRTGWAWKIAIDVPNQRSLHTRPVPRIGGWGVLPAALLLIAFEAPALRLFAAGAVVLGVVSLIDDRRGLPARVRFAAHIVVAAAAVALAAVDISWWLAAAAVIAIVWLVNLFNFMDGSNGLAGGMAVFGFGTYAVAAVPAQPELALAAAVIAGAALGFLVLNFNPARIFLGDVGSVPLGFFSGALGFWGWQHGVWPVWFPALAFAPFIADATVTLLRRLARGEKVWQAHREHYYQRLVRLSGTHVPVALLYYWLMLVGSSIALMALNLPEVVQWVMVAVWYGVLAIVGWTIDRRWQGFMRAQRESGGN</sequence>
<keyword evidence="6 8" id="KW-0472">Membrane</keyword>
<dbReference type="Proteomes" id="UP000494363">
    <property type="component" value="Unassembled WGS sequence"/>
</dbReference>
<feature type="transmembrane region" description="Helical" evidence="8">
    <location>
        <begin position="148"/>
        <end position="165"/>
    </location>
</feature>
<evidence type="ECO:0000256" key="2">
    <source>
        <dbReference type="ARBA" id="ARBA00022475"/>
    </source>
</evidence>
<dbReference type="GO" id="GO:0009103">
    <property type="term" value="P:lipopolysaccharide biosynthetic process"/>
    <property type="evidence" value="ECO:0007669"/>
    <property type="project" value="TreeGrafter"/>
</dbReference>
<protein>
    <submittedName>
        <fullName evidence="9">Undecaprenyl-phosphate alpha-N-acetylglucosaminyl 1-phosphate transferase</fullName>
        <ecNumber evidence="9">2.7.8.33</ecNumber>
    </submittedName>
</protein>
<dbReference type="EC" id="2.7.8.33" evidence="9"/>
<evidence type="ECO:0000256" key="4">
    <source>
        <dbReference type="ARBA" id="ARBA00022692"/>
    </source>
</evidence>
<evidence type="ECO:0000313" key="10">
    <source>
        <dbReference type="Proteomes" id="UP000494363"/>
    </source>
</evidence>
<keyword evidence="3 9" id="KW-0808">Transferase</keyword>
<keyword evidence="10" id="KW-1185">Reference proteome</keyword>
<evidence type="ECO:0000256" key="8">
    <source>
        <dbReference type="SAM" id="Phobius"/>
    </source>
</evidence>
<dbReference type="EMBL" id="CADIKH010000016">
    <property type="protein sequence ID" value="CAB3760221.1"/>
    <property type="molecule type" value="Genomic_DNA"/>
</dbReference>
<feature type="transmembrane region" description="Helical" evidence="8">
    <location>
        <begin position="57"/>
        <end position="90"/>
    </location>
</feature>
<dbReference type="CDD" id="cd06854">
    <property type="entry name" value="GT_WbpL_WbcO_like"/>
    <property type="match status" value="1"/>
</dbReference>
<keyword evidence="2" id="KW-1003">Cell membrane</keyword>
<dbReference type="Pfam" id="PF00953">
    <property type="entry name" value="Glycos_transf_4"/>
    <property type="match status" value="1"/>
</dbReference>
<keyword evidence="5 8" id="KW-1133">Transmembrane helix</keyword>
<dbReference type="GO" id="GO:0071555">
    <property type="term" value="P:cell wall organization"/>
    <property type="evidence" value="ECO:0007669"/>
    <property type="project" value="TreeGrafter"/>
</dbReference>
<evidence type="ECO:0000313" key="9">
    <source>
        <dbReference type="EMBL" id="CAB3760221.1"/>
    </source>
</evidence>
<evidence type="ECO:0000256" key="7">
    <source>
        <dbReference type="PIRSR" id="PIRSR600715-1"/>
    </source>
</evidence>
<comment type="cofactor">
    <cofactor evidence="7">
        <name>Mg(2+)</name>
        <dbReference type="ChEBI" id="CHEBI:18420"/>
    </cofactor>
</comment>
<dbReference type="AlphaFoldDB" id="A0A6J5E487"/>
<dbReference type="GO" id="GO:0036380">
    <property type="term" value="F:UDP-N-acetylglucosamine-undecaprenyl-phosphate N-acetylglucosaminephosphotransferase activity"/>
    <property type="evidence" value="ECO:0007669"/>
    <property type="project" value="UniProtKB-EC"/>
</dbReference>
<feature type="transmembrane region" description="Helical" evidence="8">
    <location>
        <begin position="102"/>
        <end position="118"/>
    </location>
</feature>
<name>A0A6J5E487_9BURK</name>
<keyword evidence="7" id="KW-0460">Magnesium</keyword>
<dbReference type="GO" id="GO:0005886">
    <property type="term" value="C:plasma membrane"/>
    <property type="evidence" value="ECO:0007669"/>
    <property type="project" value="UniProtKB-SubCell"/>
</dbReference>
<reference evidence="9 10" key="1">
    <citation type="submission" date="2020-04" db="EMBL/GenBank/DDBJ databases">
        <authorList>
            <person name="De Canck E."/>
        </authorList>
    </citation>
    <scope>NUCLEOTIDE SEQUENCE [LARGE SCALE GENOMIC DNA]</scope>
    <source>
        <strain evidence="9 10">LMG 29542</strain>
    </source>
</reference>
<organism evidence="9 10">
    <name type="scientific">Paraburkholderia humisilvae</name>
    <dbReference type="NCBI Taxonomy" id="627669"/>
    <lineage>
        <taxon>Bacteria</taxon>
        <taxon>Pseudomonadati</taxon>
        <taxon>Pseudomonadota</taxon>
        <taxon>Betaproteobacteria</taxon>
        <taxon>Burkholderiales</taxon>
        <taxon>Burkholderiaceae</taxon>
        <taxon>Paraburkholderia</taxon>
    </lineage>
</organism>
<evidence type="ECO:0000256" key="1">
    <source>
        <dbReference type="ARBA" id="ARBA00004651"/>
    </source>
</evidence>
<feature type="transmembrane region" description="Helical" evidence="8">
    <location>
        <begin position="124"/>
        <end position="141"/>
    </location>
</feature>
<comment type="subcellular location">
    <subcellularLocation>
        <location evidence="1">Cell membrane</location>
        <topology evidence="1">Multi-pass membrane protein</topology>
    </subcellularLocation>
</comment>
<dbReference type="PANTHER" id="PTHR22926">
    <property type="entry name" value="PHOSPHO-N-ACETYLMURAMOYL-PENTAPEPTIDE-TRANSFERASE"/>
    <property type="match status" value="1"/>
</dbReference>
<feature type="binding site" evidence="7">
    <location>
        <position position="199"/>
    </location>
    <ligand>
        <name>Mg(2+)</name>
        <dbReference type="ChEBI" id="CHEBI:18420"/>
    </ligand>
</feature>
<feature type="binding site" evidence="7">
    <location>
        <position position="140"/>
    </location>
    <ligand>
        <name>Mg(2+)</name>
        <dbReference type="ChEBI" id="CHEBI:18420"/>
    </ligand>
</feature>
<feature type="transmembrane region" description="Helical" evidence="8">
    <location>
        <begin position="224"/>
        <end position="243"/>
    </location>
</feature>
<accession>A0A6J5E487</accession>
<feature type="transmembrane region" description="Helical" evidence="8">
    <location>
        <begin position="171"/>
        <end position="188"/>
    </location>
</feature>
<evidence type="ECO:0000256" key="5">
    <source>
        <dbReference type="ARBA" id="ARBA00022989"/>
    </source>
</evidence>
<dbReference type="PANTHER" id="PTHR22926:SF3">
    <property type="entry name" value="UNDECAPRENYL-PHOSPHATE ALPHA-N-ACETYLGLUCOSAMINYL 1-PHOSPHATE TRANSFERASE"/>
    <property type="match status" value="1"/>
</dbReference>
<proteinExistence type="predicted"/>
<feature type="transmembrane region" description="Helical" evidence="8">
    <location>
        <begin position="298"/>
        <end position="318"/>
    </location>
</feature>